<dbReference type="RefSeq" id="WP_011507471.1">
    <property type="nucleotide sequence ID" value="NC_007963.1"/>
</dbReference>
<comment type="subcellular location">
    <subcellularLocation>
        <location evidence="1">Cytoplasm</location>
    </subcellularLocation>
</comment>
<dbReference type="SUPFAM" id="SSF52540">
    <property type="entry name" value="P-loop containing nucleoside triphosphate hydrolases"/>
    <property type="match status" value="1"/>
</dbReference>
<dbReference type="GO" id="GO:0005886">
    <property type="term" value="C:plasma membrane"/>
    <property type="evidence" value="ECO:0007669"/>
    <property type="project" value="TreeGrafter"/>
</dbReference>
<evidence type="ECO:0000256" key="4">
    <source>
        <dbReference type="ARBA" id="ARBA00022741"/>
    </source>
</evidence>
<dbReference type="OrthoDB" id="9776961at2"/>
<dbReference type="PANTHER" id="PTHR30258">
    <property type="entry name" value="TYPE II SECRETION SYSTEM PROTEIN GSPE-RELATED"/>
    <property type="match status" value="1"/>
</dbReference>
<keyword evidence="3" id="KW-0963">Cytoplasm</keyword>
<dbReference type="eggNOG" id="COG2804">
    <property type="taxonomic scope" value="Bacteria"/>
</dbReference>
<dbReference type="SUPFAM" id="SSF160246">
    <property type="entry name" value="EspE N-terminal domain-like"/>
    <property type="match status" value="1"/>
</dbReference>
<dbReference type="GO" id="GO:0005524">
    <property type="term" value="F:ATP binding"/>
    <property type="evidence" value="ECO:0007669"/>
    <property type="project" value="UniProtKB-KW"/>
</dbReference>
<dbReference type="Gene3D" id="3.40.50.300">
    <property type="entry name" value="P-loop containing nucleotide triphosphate hydrolases"/>
    <property type="match status" value="1"/>
</dbReference>
<evidence type="ECO:0000256" key="2">
    <source>
        <dbReference type="ARBA" id="ARBA00006611"/>
    </source>
</evidence>
<dbReference type="InterPro" id="IPR037257">
    <property type="entry name" value="T2SS_E_N_sf"/>
</dbReference>
<evidence type="ECO:0000256" key="3">
    <source>
        <dbReference type="ARBA" id="ARBA00022490"/>
    </source>
</evidence>
<dbReference type="GO" id="GO:0005737">
    <property type="term" value="C:cytoplasm"/>
    <property type="evidence" value="ECO:0007669"/>
    <property type="project" value="UniProtKB-SubCell"/>
</dbReference>
<evidence type="ECO:0000259" key="6">
    <source>
        <dbReference type="PROSITE" id="PS00662"/>
    </source>
</evidence>
<evidence type="ECO:0000256" key="5">
    <source>
        <dbReference type="ARBA" id="ARBA00022840"/>
    </source>
</evidence>
<dbReference type="GeneID" id="95334893"/>
<protein>
    <submittedName>
        <fullName evidence="7">Type II secretion system protein E</fullName>
    </submittedName>
</protein>
<evidence type="ECO:0000256" key="1">
    <source>
        <dbReference type="ARBA" id="ARBA00004496"/>
    </source>
</evidence>
<feature type="domain" description="Bacterial type II secretion system protein E" evidence="6">
    <location>
        <begin position="398"/>
        <end position="412"/>
    </location>
</feature>
<sequence length="579" mass="62935">MPLSSSSTSDTEASPLKGLAARLVQEGLLEEQQARSALEAVRESHQSMLEYVIERQWVPARAATQVAAWEYGLPFVDLEAVDLGRLPTGEGLPDAMIRRLGILPLARSERHISVAVPYPATLAKLDELQFSTGLSAEGVLVAADQLQPAIDSHLAQRETHGMLEALGDASEALETLDLDDVEPLEDGLGTEDDDAPVVRFVHKMMIDAARRGASDIHFEPYESTFRIRFRIDGILVEVARPPFNLRARLSARLKVMSRLDISERRLPQDGAIKLRLSASRTIDFRVSTLPTVHGEKIVLRLLDAGATRLGIDALGFSEAQRAMFEHALAQPQGMILATGPTGSGKTVTLYTGLNILNTDARNISTAEDPVELKLDGINQVSVQPKIGLDFANALRAFLRQDPDVVMVGEVRDLETAEIAVKAAQTGHLVLSTLHTNSAAETLTRLRNMGVAAYNIASSVSLIVAQRLVRQLCPHCKTPVELPRELFIEAGFTSTDIESTTCYRAAGCAQCTHGYKGRVGIYEVLPVSEAMSKLIMADGNSLELGELARQEGHPDLRRSGLSKVLAGITSLEEINRVVLE</sequence>
<keyword evidence="5" id="KW-0067">ATP-binding</keyword>
<dbReference type="PROSITE" id="PS00662">
    <property type="entry name" value="T2SP_E"/>
    <property type="match status" value="1"/>
</dbReference>
<dbReference type="NCBIfam" id="TIGR02538">
    <property type="entry name" value="type_IV_pilB"/>
    <property type="match status" value="1"/>
</dbReference>
<dbReference type="InterPro" id="IPR001482">
    <property type="entry name" value="T2SS/T4SS_dom"/>
</dbReference>
<organism evidence="7 8">
    <name type="scientific">Chromohalobacter israelensis (strain ATCC BAA-138 / DSM 3043 / CIP 106854 / NCIMB 13768 / 1H11)</name>
    <name type="common">Chromohalobacter salexigens</name>
    <dbReference type="NCBI Taxonomy" id="290398"/>
    <lineage>
        <taxon>Bacteria</taxon>
        <taxon>Pseudomonadati</taxon>
        <taxon>Pseudomonadota</taxon>
        <taxon>Gammaproteobacteria</taxon>
        <taxon>Oceanospirillales</taxon>
        <taxon>Halomonadaceae</taxon>
        <taxon>Chromohalobacter</taxon>
    </lineage>
</organism>
<dbReference type="EMBL" id="CP000285">
    <property type="protein sequence ID" value="ABE59525.1"/>
    <property type="molecule type" value="Genomic_DNA"/>
</dbReference>
<evidence type="ECO:0000313" key="7">
    <source>
        <dbReference type="EMBL" id="ABE59525.1"/>
    </source>
</evidence>
<dbReference type="Gene3D" id="3.30.300.160">
    <property type="entry name" value="Type II secretion system, protein E, N-terminal domain"/>
    <property type="match status" value="1"/>
</dbReference>
<gene>
    <name evidence="7" type="ordered locus">Csal_2174</name>
</gene>
<dbReference type="Gene3D" id="3.30.450.90">
    <property type="match status" value="1"/>
</dbReference>
<dbReference type="Pfam" id="PF00437">
    <property type="entry name" value="T2SSE"/>
    <property type="match status" value="1"/>
</dbReference>
<keyword evidence="4" id="KW-0547">Nucleotide-binding</keyword>
<dbReference type="Pfam" id="PF05157">
    <property type="entry name" value="MshEN"/>
    <property type="match status" value="1"/>
</dbReference>
<dbReference type="PANTHER" id="PTHR30258:SF1">
    <property type="entry name" value="PROTEIN TRANSPORT PROTEIN HOFB HOMOLOG"/>
    <property type="match status" value="1"/>
</dbReference>
<dbReference type="KEGG" id="csa:Csal_2174"/>
<dbReference type="Proteomes" id="UP000000239">
    <property type="component" value="Chromosome"/>
</dbReference>
<dbReference type="FunFam" id="3.30.450.90:FF:000001">
    <property type="entry name" value="Type II secretion system ATPase GspE"/>
    <property type="match status" value="1"/>
</dbReference>
<dbReference type="GO" id="GO:0016887">
    <property type="term" value="F:ATP hydrolysis activity"/>
    <property type="evidence" value="ECO:0007669"/>
    <property type="project" value="InterPro"/>
</dbReference>
<dbReference type="InterPro" id="IPR027417">
    <property type="entry name" value="P-loop_NTPase"/>
</dbReference>
<keyword evidence="8" id="KW-1185">Reference proteome</keyword>
<dbReference type="InterPro" id="IPR013374">
    <property type="entry name" value="ATPase_typ4_pilus-assembl_PilB"/>
</dbReference>
<dbReference type="STRING" id="290398.Csal_2174"/>
<comment type="similarity">
    <text evidence="2">Belongs to the GSP E family.</text>
</comment>
<evidence type="ECO:0000313" key="8">
    <source>
        <dbReference type="Proteomes" id="UP000000239"/>
    </source>
</evidence>
<dbReference type="HOGENOM" id="CLU_013446_10_1_6"/>
<proteinExistence type="inferred from homology"/>
<dbReference type="CDD" id="cd01129">
    <property type="entry name" value="PulE-GspE-like"/>
    <property type="match status" value="1"/>
</dbReference>
<dbReference type="GO" id="GO:0009297">
    <property type="term" value="P:pilus assembly"/>
    <property type="evidence" value="ECO:0007669"/>
    <property type="project" value="InterPro"/>
</dbReference>
<name>Q1QVI3_CHRI1</name>
<reference evidence="7 8" key="1">
    <citation type="journal article" date="2011" name="Stand. Genomic Sci.">
        <title>Complete genome sequence of the halophilic and highly halotolerant Chromohalobacter salexigens type strain (1H11(T)).</title>
        <authorList>
            <person name="Copeland A."/>
            <person name="O'Connor K."/>
            <person name="Lucas S."/>
            <person name="Lapidus A."/>
            <person name="Berry K.W."/>
            <person name="Detter J.C."/>
            <person name="Del Rio T.G."/>
            <person name="Hammon N."/>
            <person name="Dalin E."/>
            <person name="Tice H."/>
            <person name="Pitluck S."/>
            <person name="Bruce D."/>
            <person name="Goodwin L."/>
            <person name="Han C."/>
            <person name="Tapia R."/>
            <person name="Saunders E."/>
            <person name="Schmutz J."/>
            <person name="Brettin T."/>
            <person name="Larimer F."/>
            <person name="Land M."/>
            <person name="Hauser L."/>
            <person name="Vargas C."/>
            <person name="Nieto J.J."/>
            <person name="Kyrpides N.C."/>
            <person name="Ivanova N."/>
            <person name="Goker M."/>
            <person name="Klenk H.P."/>
            <person name="Csonka L.N."/>
            <person name="Woyke T."/>
        </authorList>
    </citation>
    <scope>NUCLEOTIDE SEQUENCE [LARGE SCALE GENOMIC DNA]</scope>
    <source>
        <strain evidence="8">ATCC BAA-138 / DSM 3043 / CIP 106854 / NCIMB 13768 / 1H11</strain>
    </source>
</reference>
<accession>Q1QVI3</accession>
<dbReference type="AlphaFoldDB" id="Q1QVI3"/>
<dbReference type="InterPro" id="IPR007831">
    <property type="entry name" value="T2SS_GspE_N"/>
</dbReference>
<dbReference type="FunFam" id="3.40.50.300:FF:000398">
    <property type="entry name" value="Type IV pilus assembly ATPase PilB"/>
    <property type="match status" value="1"/>
</dbReference>